<dbReference type="PRINTS" id="PR00700">
    <property type="entry name" value="PRTYPHPHTASE"/>
</dbReference>
<organism evidence="7 8">
    <name type="scientific">Mya arenaria</name>
    <name type="common">Soft-shell clam</name>
    <dbReference type="NCBI Taxonomy" id="6604"/>
    <lineage>
        <taxon>Eukaryota</taxon>
        <taxon>Metazoa</taxon>
        <taxon>Spiralia</taxon>
        <taxon>Lophotrochozoa</taxon>
        <taxon>Mollusca</taxon>
        <taxon>Bivalvia</taxon>
        <taxon>Autobranchia</taxon>
        <taxon>Heteroconchia</taxon>
        <taxon>Euheterodonta</taxon>
        <taxon>Imparidentia</taxon>
        <taxon>Neoheterodontei</taxon>
        <taxon>Myida</taxon>
        <taxon>Myoidea</taxon>
        <taxon>Myidae</taxon>
        <taxon>Mya</taxon>
    </lineage>
</organism>
<dbReference type="CDD" id="cd00047">
    <property type="entry name" value="PTPc"/>
    <property type="match status" value="1"/>
</dbReference>
<evidence type="ECO:0000256" key="2">
    <source>
        <dbReference type="ARBA" id="ARBA00013064"/>
    </source>
</evidence>
<dbReference type="PROSITE" id="PS50055">
    <property type="entry name" value="TYR_PHOSPHATASE_PTP"/>
    <property type="match status" value="1"/>
</dbReference>
<dbReference type="InterPro" id="IPR029021">
    <property type="entry name" value="Prot-tyrosine_phosphatase-like"/>
</dbReference>
<dbReference type="Proteomes" id="UP001164746">
    <property type="component" value="Chromosome 10"/>
</dbReference>
<dbReference type="Gene3D" id="3.90.190.10">
    <property type="entry name" value="Protein tyrosine phosphatase superfamily"/>
    <property type="match status" value="1"/>
</dbReference>
<dbReference type="PANTHER" id="PTHR19134">
    <property type="entry name" value="RECEPTOR-TYPE TYROSINE-PROTEIN PHOSPHATASE"/>
    <property type="match status" value="1"/>
</dbReference>
<feature type="region of interest" description="Disordered" evidence="5">
    <location>
        <begin position="1"/>
        <end position="78"/>
    </location>
</feature>
<dbReference type="PANTHER" id="PTHR19134:SF562">
    <property type="entry name" value="PROTEIN-TYROSINE-PHOSPHATASE"/>
    <property type="match status" value="1"/>
</dbReference>
<dbReference type="InterPro" id="IPR050348">
    <property type="entry name" value="Protein-Tyr_Phosphatase"/>
</dbReference>
<dbReference type="Pfam" id="PF00102">
    <property type="entry name" value="Y_phosphatase"/>
    <property type="match status" value="1"/>
</dbReference>
<dbReference type="SMART" id="SM00194">
    <property type="entry name" value="PTPc"/>
    <property type="match status" value="1"/>
</dbReference>
<keyword evidence="3" id="KW-0378">Hydrolase</keyword>
<protein>
    <recommendedName>
        <fullName evidence="2">protein-tyrosine-phosphatase</fullName>
        <ecNumber evidence="2">3.1.3.48</ecNumber>
    </recommendedName>
</protein>
<dbReference type="EC" id="3.1.3.48" evidence="2"/>
<sequence>MDELKPGEHFDTNAEDHTPDRPADPKDKFRKVSTEQPKTKKLRNTAGNSEHLGNGVNSKPSITDASNNKSQEQNTDDVNHNLNKVATKNFGDFVAAKDRSYYLKQFKKPKCDQYWPDHGITKQYSEINVTCLTEDMYADFVMRTFSVHVDEEDRTVQHLHFTSWPDNGVPDDVTSLVDFRHRVLQTQSPLDGPPIVHCRQGMDQYAFLHHAIVHTLTLDSKPVPTEGFEAFMSDSENEQRQIKQFKV</sequence>
<evidence type="ECO:0000313" key="8">
    <source>
        <dbReference type="Proteomes" id="UP001164746"/>
    </source>
</evidence>
<feature type="compositionally biased region" description="Polar residues" evidence="5">
    <location>
        <begin position="55"/>
        <end position="73"/>
    </location>
</feature>
<evidence type="ECO:0000259" key="6">
    <source>
        <dbReference type="PROSITE" id="PS50055"/>
    </source>
</evidence>
<dbReference type="InterPro" id="IPR000242">
    <property type="entry name" value="PTP_cat"/>
</dbReference>
<gene>
    <name evidence="7" type="ORF">MAR_031115</name>
</gene>
<keyword evidence="8" id="KW-1185">Reference proteome</keyword>
<accession>A0ABY7F6T7</accession>
<feature type="compositionally biased region" description="Basic and acidic residues" evidence="5">
    <location>
        <begin position="1"/>
        <end position="33"/>
    </location>
</feature>
<evidence type="ECO:0000313" key="7">
    <source>
        <dbReference type="EMBL" id="WAR16521.1"/>
    </source>
</evidence>
<dbReference type="EMBL" id="CP111021">
    <property type="protein sequence ID" value="WAR16521.1"/>
    <property type="molecule type" value="Genomic_DNA"/>
</dbReference>
<evidence type="ECO:0000256" key="3">
    <source>
        <dbReference type="ARBA" id="ARBA00022801"/>
    </source>
</evidence>
<evidence type="ECO:0000256" key="1">
    <source>
        <dbReference type="ARBA" id="ARBA00009580"/>
    </source>
</evidence>
<dbReference type="SUPFAM" id="SSF52799">
    <property type="entry name" value="(Phosphotyrosine protein) phosphatases II"/>
    <property type="match status" value="1"/>
</dbReference>
<evidence type="ECO:0000256" key="5">
    <source>
        <dbReference type="SAM" id="MobiDB-lite"/>
    </source>
</evidence>
<proteinExistence type="inferred from homology"/>
<name>A0ABY7F6T7_MYAAR</name>
<keyword evidence="4" id="KW-0904">Protein phosphatase</keyword>
<comment type="similarity">
    <text evidence="1">Belongs to the protein-tyrosine phosphatase family.</text>
</comment>
<evidence type="ECO:0000256" key="4">
    <source>
        <dbReference type="ARBA" id="ARBA00022912"/>
    </source>
</evidence>
<reference evidence="7" key="1">
    <citation type="submission" date="2022-11" db="EMBL/GenBank/DDBJ databases">
        <title>Centuries of genome instability and evolution in soft-shell clam transmissible cancer (bioRxiv).</title>
        <authorList>
            <person name="Hart S.F.M."/>
            <person name="Yonemitsu M.A."/>
            <person name="Giersch R.M."/>
            <person name="Beal B.F."/>
            <person name="Arriagada G."/>
            <person name="Davis B.W."/>
            <person name="Ostrander E.A."/>
            <person name="Goff S.P."/>
            <person name="Metzger M.J."/>
        </authorList>
    </citation>
    <scope>NUCLEOTIDE SEQUENCE</scope>
    <source>
        <strain evidence="7">MELC-2E11</strain>
        <tissue evidence="7">Siphon/mantle</tissue>
    </source>
</reference>
<feature type="domain" description="Tyrosine-protein phosphatase" evidence="6">
    <location>
        <begin position="26"/>
        <end position="204"/>
    </location>
</feature>